<name>A0A286PGF8_STROL</name>
<feature type="domain" description="Insertion element IS402-like" evidence="3">
    <location>
        <begin position="11"/>
        <end position="89"/>
    </location>
</feature>
<evidence type="ECO:0000313" key="5">
    <source>
        <dbReference type="Proteomes" id="UP000217446"/>
    </source>
</evidence>
<keyword evidence="1" id="KW-1133">Transmembrane helix</keyword>
<gene>
    <name evidence="4" type="ORF">SO3561_10211</name>
</gene>
<dbReference type="GO" id="GO:0006313">
    <property type="term" value="P:DNA transposition"/>
    <property type="evidence" value="ECO:0007669"/>
    <property type="project" value="InterPro"/>
</dbReference>
<dbReference type="PANTHER" id="PTHR30007">
    <property type="entry name" value="PHP DOMAIN PROTEIN"/>
    <property type="match status" value="1"/>
</dbReference>
<organism evidence="4 5">
    <name type="scientific">Streptomyces olivochromogenes</name>
    <dbReference type="NCBI Taxonomy" id="1963"/>
    <lineage>
        <taxon>Bacteria</taxon>
        <taxon>Bacillati</taxon>
        <taxon>Actinomycetota</taxon>
        <taxon>Actinomycetes</taxon>
        <taxon>Kitasatosporales</taxon>
        <taxon>Streptomycetaceae</taxon>
        <taxon>Streptomyces</taxon>
    </lineage>
</organism>
<dbReference type="Proteomes" id="UP000217446">
    <property type="component" value="Unassembled WGS sequence"/>
</dbReference>
<evidence type="ECO:0000259" key="3">
    <source>
        <dbReference type="Pfam" id="PF13340"/>
    </source>
</evidence>
<comment type="caution">
    <text evidence="4">The sequence shown here is derived from an EMBL/GenBank/DDBJ whole genome shotgun (WGS) entry which is preliminary data.</text>
</comment>
<dbReference type="AlphaFoldDB" id="A0A286PGF8"/>
<evidence type="ECO:0000256" key="1">
    <source>
        <dbReference type="SAM" id="Phobius"/>
    </source>
</evidence>
<dbReference type="Pfam" id="PF13340">
    <property type="entry name" value="DUF4096"/>
    <property type="match status" value="1"/>
</dbReference>
<feature type="domain" description="Transposase IS4-like" evidence="2">
    <location>
        <begin position="105"/>
        <end position="176"/>
    </location>
</feature>
<evidence type="ECO:0000313" key="4">
    <source>
        <dbReference type="EMBL" id="GAX58637.1"/>
    </source>
</evidence>
<accession>A0A286PGF8</accession>
<evidence type="ECO:0000259" key="2">
    <source>
        <dbReference type="Pfam" id="PF01609"/>
    </source>
</evidence>
<reference evidence="5" key="1">
    <citation type="submission" date="2017-05" db="EMBL/GenBank/DDBJ databases">
        <title>Streptomyces olivochromogenes NBRC 3561 whole genome shotgun sequence.</title>
        <authorList>
            <person name="Dohra H."/>
            <person name="Kodani S."/>
        </authorList>
    </citation>
    <scope>NUCLEOTIDE SEQUENCE [LARGE SCALE GENOMIC DNA]</scope>
    <source>
        <strain evidence="5">NBRC 3561</strain>
    </source>
</reference>
<keyword evidence="5" id="KW-1185">Reference proteome</keyword>
<dbReference type="PANTHER" id="PTHR30007:SF0">
    <property type="entry name" value="TRANSPOSASE"/>
    <property type="match status" value="1"/>
</dbReference>
<keyword evidence="1" id="KW-0812">Transmembrane</keyword>
<dbReference type="Pfam" id="PF01609">
    <property type="entry name" value="DDE_Tnp_1"/>
    <property type="match status" value="1"/>
</dbReference>
<protein>
    <submittedName>
        <fullName evidence="4">DDE transposase</fullName>
    </submittedName>
</protein>
<dbReference type="EMBL" id="BDQI01000059">
    <property type="protein sequence ID" value="GAX58637.1"/>
    <property type="molecule type" value="Genomic_DNA"/>
</dbReference>
<feature type="transmembrane region" description="Helical" evidence="1">
    <location>
        <begin position="142"/>
        <end position="160"/>
    </location>
</feature>
<dbReference type="GO" id="GO:0003677">
    <property type="term" value="F:DNA binding"/>
    <property type="evidence" value="ECO:0007669"/>
    <property type="project" value="InterPro"/>
</dbReference>
<sequence>MSERKPYKTDLSDEQWALVEPVIAAWKAAHRSVSGHQGRYEMREIVNALLYQGRTGCQWDLLPHDLPPRGAVMYYFTKWRDDGTDRTIHDLLRWQVREKARRKADPSLVVLDTQSVHAAAGVPAESTGCDAAKKVPGRKRGLAVDVLGLVIAVVVLAASVHDNTVGIALLDKVAADTDTVQKALVD</sequence>
<dbReference type="GO" id="GO:0004803">
    <property type="term" value="F:transposase activity"/>
    <property type="evidence" value="ECO:0007669"/>
    <property type="project" value="InterPro"/>
</dbReference>
<dbReference type="InterPro" id="IPR002559">
    <property type="entry name" value="Transposase_11"/>
</dbReference>
<proteinExistence type="predicted"/>
<dbReference type="InterPro" id="IPR025161">
    <property type="entry name" value="IS402-like_dom"/>
</dbReference>
<keyword evidence="1" id="KW-0472">Membrane</keyword>
<dbReference type="NCBIfam" id="NF033580">
    <property type="entry name" value="transpos_IS5_3"/>
    <property type="match status" value="1"/>
</dbReference>